<dbReference type="Proteomes" id="UP000057609">
    <property type="component" value="Chromosome"/>
</dbReference>
<organism evidence="2 3">
    <name type="scientific">Geobacter pickeringii</name>
    <dbReference type="NCBI Taxonomy" id="345632"/>
    <lineage>
        <taxon>Bacteria</taxon>
        <taxon>Pseudomonadati</taxon>
        <taxon>Thermodesulfobacteriota</taxon>
        <taxon>Desulfuromonadia</taxon>
        <taxon>Geobacterales</taxon>
        <taxon>Geobacteraceae</taxon>
        <taxon>Geobacter</taxon>
    </lineage>
</organism>
<reference evidence="2 3" key="1">
    <citation type="journal article" date="2015" name="Genome Announc.">
        <title>Complete Genome of Geobacter pickeringii G13T, a Metal-Reducing Isolate from Sedimentary Kaolin Deposits.</title>
        <authorList>
            <person name="Badalamenti J.P."/>
            <person name="Bond D.R."/>
        </authorList>
    </citation>
    <scope>NUCLEOTIDE SEQUENCE [LARGE SCALE GENOMIC DNA]</scope>
    <source>
        <strain evidence="2 3">G13</strain>
    </source>
</reference>
<evidence type="ECO:0000256" key="1">
    <source>
        <dbReference type="SAM" id="SignalP"/>
    </source>
</evidence>
<dbReference type="RefSeq" id="WP_039744019.1">
    <property type="nucleotide sequence ID" value="NZ_CP009788.1"/>
</dbReference>
<dbReference type="EMBL" id="CP009788">
    <property type="protein sequence ID" value="AJE04219.1"/>
    <property type="molecule type" value="Genomic_DNA"/>
</dbReference>
<feature type="signal peptide" evidence="1">
    <location>
        <begin position="1"/>
        <end position="16"/>
    </location>
</feature>
<keyword evidence="3" id="KW-1185">Reference proteome</keyword>
<dbReference type="AlphaFoldDB" id="A0A0B5BGD2"/>
<evidence type="ECO:0008006" key="4">
    <source>
        <dbReference type="Google" id="ProtNLM"/>
    </source>
</evidence>
<dbReference type="PROSITE" id="PS51257">
    <property type="entry name" value="PROKAR_LIPOPROTEIN"/>
    <property type="match status" value="1"/>
</dbReference>
<dbReference type="HOGENOM" id="CLU_635791_0_0_7"/>
<dbReference type="KEGG" id="gpi:GPICK_13425"/>
<dbReference type="STRING" id="345632.GPICK_13425"/>
<dbReference type="InterPro" id="IPR008969">
    <property type="entry name" value="CarboxyPept-like_regulatory"/>
</dbReference>
<keyword evidence="1" id="KW-0732">Signal</keyword>
<proteinExistence type="predicted"/>
<dbReference type="OrthoDB" id="5397545at2"/>
<feature type="chain" id="PRO_5002098983" description="Lipoprotein" evidence="1">
    <location>
        <begin position="17"/>
        <end position="431"/>
    </location>
</feature>
<evidence type="ECO:0000313" key="3">
    <source>
        <dbReference type="Proteomes" id="UP000057609"/>
    </source>
</evidence>
<evidence type="ECO:0000313" key="2">
    <source>
        <dbReference type="EMBL" id="AJE04219.1"/>
    </source>
</evidence>
<sequence length="431" mass="44570">MRKLLCGIVFMWGALAACGGGGNSTTTNQPAGGTTTVTGTAATGKPIANATITLRDGSGNTKTATSDANGKYTLDVSGLTPPYLLKVTTAGGTLYGVATQTGTANLHQFTNLIIRNWYKAQGKDLDTEYVKSGAVSVPTKTEVDTIEAAIRQIIGTWLQAKGVDITSFSLLNSAFDANGSGFDSVLDVLKVNISSGTMTIVPVDPTTGVQADPISTLPDSASLSASQLDAAKDGINQTLTSWKNTINSKGTGIAVADLLPLYAGATTYLNGGLTVSADIADTISSGNHPGTITTATVKEIVNYDAVSKVVTANITLNTANWGAVTHPLYFIYDSVSQKWLFYGDQRIAHVKALIGNGIVTLSVYDPTQSVTGATVSGPGLVGTQVLTYSNTNGQFRLTINFSPAALSVYTFTLTKSGGSSATYKVIASSQS</sequence>
<dbReference type="SUPFAM" id="SSF49464">
    <property type="entry name" value="Carboxypeptidase regulatory domain-like"/>
    <property type="match status" value="1"/>
</dbReference>
<protein>
    <recommendedName>
        <fullName evidence="4">Lipoprotein</fullName>
    </recommendedName>
</protein>
<dbReference type="Gene3D" id="2.60.40.1120">
    <property type="entry name" value="Carboxypeptidase-like, regulatory domain"/>
    <property type="match status" value="1"/>
</dbReference>
<accession>A0A0B5BGD2</accession>
<gene>
    <name evidence="2" type="ORF">GPICK_13425</name>
</gene>
<name>A0A0B5BGD2_9BACT</name>